<dbReference type="GO" id="GO:0008757">
    <property type="term" value="F:S-adenosylmethionine-dependent methyltransferase activity"/>
    <property type="evidence" value="ECO:0007669"/>
    <property type="project" value="InterPro"/>
</dbReference>
<feature type="domain" description="Methyltransferase type 11" evidence="1">
    <location>
        <begin position="11"/>
        <end position="101"/>
    </location>
</feature>
<dbReference type="Pfam" id="PF08241">
    <property type="entry name" value="Methyltransf_11"/>
    <property type="match status" value="1"/>
</dbReference>
<name>C7LRX5_DESBD</name>
<reference evidence="2 3" key="1">
    <citation type="journal article" date="2009" name="Stand. Genomic Sci.">
        <title>Complete genome sequence of Desulfomicrobium baculatum type strain (X).</title>
        <authorList>
            <person name="Copeland A."/>
            <person name="Spring S."/>
            <person name="Goker M."/>
            <person name="Schneider S."/>
            <person name="Lapidus A."/>
            <person name="Del Rio T.G."/>
            <person name="Tice H."/>
            <person name="Cheng J.F."/>
            <person name="Chen F."/>
            <person name="Nolan M."/>
            <person name="Bruce D."/>
            <person name="Goodwin L."/>
            <person name="Pitluck S."/>
            <person name="Ivanova N."/>
            <person name="Mavrommatis K."/>
            <person name="Ovchinnikova G."/>
            <person name="Pati A."/>
            <person name="Chen A."/>
            <person name="Palaniappan K."/>
            <person name="Land M."/>
            <person name="Hauser L."/>
            <person name="Chang Y.J."/>
            <person name="Jeffries C.C."/>
            <person name="Meincke L."/>
            <person name="Sims D."/>
            <person name="Brettin T."/>
            <person name="Detter J.C."/>
            <person name="Han C."/>
            <person name="Chain P."/>
            <person name="Bristow J."/>
            <person name="Eisen J.A."/>
            <person name="Markowitz V."/>
            <person name="Hugenholtz P."/>
            <person name="Kyrpides N.C."/>
            <person name="Klenk H.P."/>
            <person name="Lucas S."/>
        </authorList>
    </citation>
    <scope>NUCLEOTIDE SEQUENCE [LARGE SCALE GENOMIC DNA]</scope>
    <source>
        <strain evidence="3">DSM 4028 / VKM B-1378 / X</strain>
    </source>
</reference>
<dbReference type="EMBL" id="CP001629">
    <property type="protein sequence ID" value="ACU89358.1"/>
    <property type="molecule type" value="Genomic_DNA"/>
</dbReference>
<dbReference type="eggNOG" id="COG2226">
    <property type="taxonomic scope" value="Bacteria"/>
</dbReference>
<dbReference type="SUPFAM" id="SSF53335">
    <property type="entry name" value="S-adenosyl-L-methionine-dependent methyltransferases"/>
    <property type="match status" value="1"/>
</dbReference>
<gene>
    <name evidence="2" type="ordered locus">Dbac_1255</name>
</gene>
<dbReference type="PANTHER" id="PTHR43591">
    <property type="entry name" value="METHYLTRANSFERASE"/>
    <property type="match status" value="1"/>
</dbReference>
<dbReference type="STRING" id="525897.Dbac_1255"/>
<dbReference type="GO" id="GO:0032259">
    <property type="term" value="P:methylation"/>
    <property type="evidence" value="ECO:0007669"/>
    <property type="project" value="UniProtKB-KW"/>
</dbReference>
<accession>C7LRX5</accession>
<dbReference type="InterPro" id="IPR029063">
    <property type="entry name" value="SAM-dependent_MTases_sf"/>
</dbReference>
<dbReference type="KEGG" id="dba:Dbac_1255"/>
<evidence type="ECO:0000313" key="3">
    <source>
        <dbReference type="Proteomes" id="UP000002216"/>
    </source>
</evidence>
<dbReference type="Gene3D" id="3.40.50.150">
    <property type="entry name" value="Vaccinia Virus protein VP39"/>
    <property type="match status" value="1"/>
</dbReference>
<dbReference type="AlphaFoldDB" id="C7LRX5"/>
<keyword evidence="2" id="KW-0489">Methyltransferase</keyword>
<sequence>MLKSMFPATLLDVGSGRGTFLWPLLEALPDLEVTSIDLNEDAIRVCQDVHAGGMRRLRGRLMDARSLDFDSGSFDGVTLLEVLEHMENPEDAVAEACRVSRSFVIVSVPSKPDDNPEHIHLFDQEMIRSMFARCSVRNIRFEHIREHMIAMVTK</sequence>
<dbReference type="InterPro" id="IPR013216">
    <property type="entry name" value="Methyltransf_11"/>
</dbReference>
<protein>
    <submittedName>
        <fullName evidence="2">Methyltransferase type 11</fullName>
    </submittedName>
</protein>
<dbReference type="PANTHER" id="PTHR43591:SF24">
    <property type="entry name" value="2-METHOXY-6-POLYPRENYL-1,4-BENZOQUINOL METHYLASE, MITOCHONDRIAL"/>
    <property type="match status" value="1"/>
</dbReference>
<dbReference type="Proteomes" id="UP000002216">
    <property type="component" value="Chromosome"/>
</dbReference>
<evidence type="ECO:0000259" key="1">
    <source>
        <dbReference type="Pfam" id="PF08241"/>
    </source>
</evidence>
<keyword evidence="3" id="KW-1185">Reference proteome</keyword>
<dbReference type="HOGENOM" id="CLU_1701413_0_0_7"/>
<proteinExistence type="predicted"/>
<dbReference type="CDD" id="cd02440">
    <property type="entry name" value="AdoMet_MTases"/>
    <property type="match status" value="1"/>
</dbReference>
<evidence type="ECO:0000313" key="2">
    <source>
        <dbReference type="EMBL" id="ACU89358.1"/>
    </source>
</evidence>
<keyword evidence="2" id="KW-0808">Transferase</keyword>
<organism evidence="2 3">
    <name type="scientific">Desulfomicrobium baculatum (strain DSM 4028 / VKM B-1378 / X)</name>
    <name type="common">Desulfovibrio baculatus</name>
    <dbReference type="NCBI Taxonomy" id="525897"/>
    <lineage>
        <taxon>Bacteria</taxon>
        <taxon>Pseudomonadati</taxon>
        <taxon>Thermodesulfobacteriota</taxon>
        <taxon>Desulfovibrionia</taxon>
        <taxon>Desulfovibrionales</taxon>
        <taxon>Desulfomicrobiaceae</taxon>
        <taxon>Desulfomicrobium</taxon>
    </lineage>
</organism>